<dbReference type="InterPro" id="IPR023772">
    <property type="entry name" value="DNA-bd_HTH_TetR-type_CS"/>
</dbReference>
<evidence type="ECO:0000259" key="3">
    <source>
        <dbReference type="PROSITE" id="PS50977"/>
    </source>
</evidence>
<dbReference type="Proteomes" id="UP000077667">
    <property type="component" value="Chromosome"/>
</dbReference>
<dbReference type="KEGG" id="nia:A8C56_15350"/>
<dbReference type="AlphaFoldDB" id="A0A1A9I3Q1"/>
<reference evidence="4 5" key="1">
    <citation type="submission" date="2016-05" db="EMBL/GenBank/DDBJ databases">
        <title>Niabella ginsenosidivorans BS26 whole genome sequencing.</title>
        <authorList>
            <person name="Im W.T."/>
            <person name="Siddiqi M.Z."/>
        </authorList>
    </citation>
    <scope>NUCLEOTIDE SEQUENCE [LARGE SCALE GENOMIC DNA]</scope>
    <source>
        <strain evidence="4 5">BS26</strain>
    </source>
</reference>
<dbReference type="STRING" id="1176587.A8C56_15350"/>
<dbReference type="EMBL" id="CP015772">
    <property type="protein sequence ID" value="ANH82163.1"/>
    <property type="molecule type" value="Genomic_DNA"/>
</dbReference>
<proteinExistence type="predicted"/>
<dbReference type="SUPFAM" id="SSF48498">
    <property type="entry name" value="Tetracyclin repressor-like, C-terminal domain"/>
    <property type="match status" value="1"/>
</dbReference>
<dbReference type="InterPro" id="IPR041490">
    <property type="entry name" value="KstR2_TetR_C"/>
</dbReference>
<feature type="DNA-binding region" description="H-T-H motif" evidence="2">
    <location>
        <begin position="34"/>
        <end position="53"/>
    </location>
</feature>
<accession>A0A1A9I3Q1</accession>
<dbReference type="PANTHER" id="PTHR43479:SF11">
    <property type="entry name" value="ACREF_ENVCD OPERON REPRESSOR-RELATED"/>
    <property type="match status" value="1"/>
</dbReference>
<feature type="domain" description="HTH tetR-type" evidence="3">
    <location>
        <begin position="11"/>
        <end position="71"/>
    </location>
</feature>
<keyword evidence="1 2" id="KW-0238">DNA-binding</keyword>
<dbReference type="PANTHER" id="PTHR43479">
    <property type="entry name" value="ACREF/ENVCD OPERON REPRESSOR-RELATED"/>
    <property type="match status" value="1"/>
</dbReference>
<dbReference type="InterPro" id="IPR036271">
    <property type="entry name" value="Tet_transcr_reg_TetR-rel_C_sf"/>
</dbReference>
<evidence type="ECO:0000313" key="5">
    <source>
        <dbReference type="Proteomes" id="UP000077667"/>
    </source>
</evidence>
<sequence>MFLKTVSAVFTQKQTEIIKAAVKLFADKGFDNTSVRDIAKAADVNVAMISYYFGSKEKLLEAIFQKYILMMRERLEKIVFASDVTPADKIDLIIDTYIDTIAANPNFHLLMVREQGVMKNPVLYEGVRSMKLKNNTLLKSAIKAGAKAGIFKKNVDVTILALTVFGTINQAFNTRRFLCEQYHIDQHNDSEFFKTIIPRLKAHLKEVVKSYLLVKESDK</sequence>
<dbReference type="PRINTS" id="PR00455">
    <property type="entry name" value="HTHTETR"/>
</dbReference>
<dbReference type="GO" id="GO:0003677">
    <property type="term" value="F:DNA binding"/>
    <property type="evidence" value="ECO:0007669"/>
    <property type="project" value="UniProtKB-UniRule"/>
</dbReference>
<evidence type="ECO:0000256" key="1">
    <source>
        <dbReference type="ARBA" id="ARBA00023125"/>
    </source>
</evidence>
<evidence type="ECO:0000313" key="4">
    <source>
        <dbReference type="EMBL" id="ANH82163.1"/>
    </source>
</evidence>
<name>A0A1A9I3Q1_9BACT</name>
<dbReference type="PROSITE" id="PS01081">
    <property type="entry name" value="HTH_TETR_1"/>
    <property type="match status" value="1"/>
</dbReference>
<gene>
    <name evidence="4" type="ORF">A8C56_15350</name>
</gene>
<organism evidence="4 5">
    <name type="scientific">Niabella ginsenosidivorans</name>
    <dbReference type="NCBI Taxonomy" id="1176587"/>
    <lineage>
        <taxon>Bacteria</taxon>
        <taxon>Pseudomonadati</taxon>
        <taxon>Bacteroidota</taxon>
        <taxon>Chitinophagia</taxon>
        <taxon>Chitinophagales</taxon>
        <taxon>Chitinophagaceae</taxon>
        <taxon>Niabella</taxon>
    </lineage>
</organism>
<dbReference type="SUPFAM" id="SSF46689">
    <property type="entry name" value="Homeodomain-like"/>
    <property type="match status" value="1"/>
</dbReference>
<dbReference type="InterPro" id="IPR001647">
    <property type="entry name" value="HTH_TetR"/>
</dbReference>
<dbReference type="Pfam" id="PF17932">
    <property type="entry name" value="TetR_C_24"/>
    <property type="match status" value="1"/>
</dbReference>
<dbReference type="PROSITE" id="PS50977">
    <property type="entry name" value="HTH_TETR_2"/>
    <property type="match status" value="1"/>
</dbReference>
<keyword evidence="5" id="KW-1185">Reference proteome</keyword>
<dbReference type="Gene3D" id="1.10.357.10">
    <property type="entry name" value="Tetracycline Repressor, domain 2"/>
    <property type="match status" value="1"/>
</dbReference>
<dbReference type="InterPro" id="IPR050624">
    <property type="entry name" value="HTH-type_Tx_Regulator"/>
</dbReference>
<evidence type="ECO:0000256" key="2">
    <source>
        <dbReference type="PROSITE-ProRule" id="PRU00335"/>
    </source>
</evidence>
<dbReference type="Pfam" id="PF00440">
    <property type="entry name" value="TetR_N"/>
    <property type="match status" value="1"/>
</dbReference>
<dbReference type="InterPro" id="IPR009057">
    <property type="entry name" value="Homeodomain-like_sf"/>
</dbReference>
<protein>
    <submittedName>
        <fullName evidence="4">TetR family transcriptional regulator</fullName>
    </submittedName>
</protein>